<evidence type="ECO:0000313" key="3">
    <source>
        <dbReference type="Proteomes" id="UP001301769"/>
    </source>
</evidence>
<reference evidence="2" key="2">
    <citation type="submission" date="2023-05" db="EMBL/GenBank/DDBJ databases">
        <authorList>
            <consortium name="Lawrence Berkeley National Laboratory"/>
            <person name="Steindorff A."/>
            <person name="Hensen N."/>
            <person name="Bonometti L."/>
            <person name="Westerberg I."/>
            <person name="Brannstrom I.O."/>
            <person name="Guillou S."/>
            <person name="Cros-Aarteil S."/>
            <person name="Calhoun S."/>
            <person name="Haridas S."/>
            <person name="Kuo A."/>
            <person name="Mondo S."/>
            <person name="Pangilinan J."/>
            <person name="Riley R."/>
            <person name="Labutti K."/>
            <person name="Andreopoulos B."/>
            <person name="Lipzen A."/>
            <person name="Chen C."/>
            <person name="Yanf M."/>
            <person name="Daum C."/>
            <person name="Ng V."/>
            <person name="Clum A."/>
            <person name="Ohm R."/>
            <person name="Martin F."/>
            <person name="Silar P."/>
            <person name="Natvig D."/>
            <person name="Lalanne C."/>
            <person name="Gautier V."/>
            <person name="Ament-Velasquez S.L."/>
            <person name="Kruys A."/>
            <person name="Hutchinson M.I."/>
            <person name="Powell A.J."/>
            <person name="Barry K."/>
            <person name="Miller A.N."/>
            <person name="Grigoriev I.V."/>
            <person name="Debuchy R."/>
            <person name="Gladieux P."/>
            <person name="Thoren M.H."/>
            <person name="Johannesson H."/>
        </authorList>
    </citation>
    <scope>NUCLEOTIDE SEQUENCE</scope>
    <source>
        <strain evidence="2">PSN293</strain>
    </source>
</reference>
<protein>
    <submittedName>
        <fullName evidence="2">Uncharacterized protein</fullName>
    </submittedName>
</protein>
<organism evidence="2 3">
    <name type="scientific">Rhypophila decipiens</name>
    <dbReference type="NCBI Taxonomy" id="261697"/>
    <lineage>
        <taxon>Eukaryota</taxon>
        <taxon>Fungi</taxon>
        <taxon>Dikarya</taxon>
        <taxon>Ascomycota</taxon>
        <taxon>Pezizomycotina</taxon>
        <taxon>Sordariomycetes</taxon>
        <taxon>Sordariomycetidae</taxon>
        <taxon>Sordariales</taxon>
        <taxon>Naviculisporaceae</taxon>
        <taxon>Rhypophila</taxon>
    </lineage>
</organism>
<proteinExistence type="predicted"/>
<dbReference type="Proteomes" id="UP001301769">
    <property type="component" value="Unassembled WGS sequence"/>
</dbReference>
<evidence type="ECO:0000256" key="1">
    <source>
        <dbReference type="SAM" id="MobiDB-lite"/>
    </source>
</evidence>
<feature type="compositionally biased region" description="Basic and acidic residues" evidence="1">
    <location>
        <begin position="7"/>
        <end position="16"/>
    </location>
</feature>
<comment type="caution">
    <text evidence="2">The sequence shown here is derived from an EMBL/GenBank/DDBJ whole genome shotgun (WGS) entry which is preliminary data.</text>
</comment>
<name>A0AAN6XU91_9PEZI</name>
<evidence type="ECO:0000313" key="2">
    <source>
        <dbReference type="EMBL" id="KAK4206726.1"/>
    </source>
</evidence>
<gene>
    <name evidence="2" type="ORF">QBC37DRAFT_356453</name>
</gene>
<keyword evidence="3" id="KW-1185">Reference proteome</keyword>
<dbReference type="AlphaFoldDB" id="A0AAN6XU91"/>
<accession>A0AAN6XU91</accession>
<dbReference type="EMBL" id="MU858360">
    <property type="protein sequence ID" value="KAK4206726.1"/>
    <property type="molecule type" value="Genomic_DNA"/>
</dbReference>
<sequence>MARTKPSAREAGDRPRAQRGQLGQWQPSQRPPRRFPPTTRLNFPNPNRVDVWGWPSRGGVIVLPRVCAVDFAFLGLDPIDPPLLRDRDQEREDLFCQSLLSLGAKWFDSDARRGFVAEAEDYADEDTLEDLQSAEQPWPTLMERRWVSVAYPGEGGLWIVEYDTAMYNGQWEEDNQVPEDAAQVQMARDMSQKVEILKRMKGARFYASAEEYERVGGGKACLNWWVSKTAGEVGPLEKTVYPGSG</sequence>
<feature type="region of interest" description="Disordered" evidence="1">
    <location>
        <begin position="1"/>
        <end position="42"/>
    </location>
</feature>
<reference evidence="2" key="1">
    <citation type="journal article" date="2023" name="Mol. Phylogenet. Evol.">
        <title>Genome-scale phylogeny and comparative genomics of the fungal order Sordariales.</title>
        <authorList>
            <person name="Hensen N."/>
            <person name="Bonometti L."/>
            <person name="Westerberg I."/>
            <person name="Brannstrom I.O."/>
            <person name="Guillou S."/>
            <person name="Cros-Aarteil S."/>
            <person name="Calhoun S."/>
            <person name="Haridas S."/>
            <person name="Kuo A."/>
            <person name="Mondo S."/>
            <person name="Pangilinan J."/>
            <person name="Riley R."/>
            <person name="LaButti K."/>
            <person name="Andreopoulos B."/>
            <person name="Lipzen A."/>
            <person name="Chen C."/>
            <person name="Yan M."/>
            <person name="Daum C."/>
            <person name="Ng V."/>
            <person name="Clum A."/>
            <person name="Steindorff A."/>
            <person name="Ohm R.A."/>
            <person name="Martin F."/>
            <person name="Silar P."/>
            <person name="Natvig D.O."/>
            <person name="Lalanne C."/>
            <person name="Gautier V."/>
            <person name="Ament-Velasquez S.L."/>
            <person name="Kruys A."/>
            <person name="Hutchinson M.I."/>
            <person name="Powell A.J."/>
            <person name="Barry K."/>
            <person name="Miller A.N."/>
            <person name="Grigoriev I.V."/>
            <person name="Debuchy R."/>
            <person name="Gladieux P."/>
            <person name="Hiltunen Thoren M."/>
            <person name="Johannesson H."/>
        </authorList>
    </citation>
    <scope>NUCLEOTIDE SEQUENCE</scope>
    <source>
        <strain evidence="2">PSN293</strain>
    </source>
</reference>